<dbReference type="PROSITE" id="PS50088">
    <property type="entry name" value="ANK_REPEAT"/>
    <property type="match status" value="4"/>
</dbReference>
<feature type="domain" description="PGG" evidence="10">
    <location>
        <begin position="514"/>
        <end position="617"/>
    </location>
</feature>
<evidence type="ECO:0000256" key="9">
    <source>
        <dbReference type="SAM" id="Phobius"/>
    </source>
</evidence>
<evidence type="ECO:0000256" key="7">
    <source>
        <dbReference type="PROSITE-ProRule" id="PRU00023"/>
    </source>
</evidence>
<keyword evidence="2 9" id="KW-0812">Transmembrane</keyword>
<sequence>MHGEISIDYMGKTCSTDPEKGIFQEVPIEDNGKNTEEIISKHRTDLYKYVIEGREDFIVEGDVLREVITSKKNTILHVAAKSGYTKIAQKIINLDPSLLHKRNLRGNTPLHTAASLGNQEMTKLLLSQHTMVPAPLWKITNESHETALHGAVRNGHYKIVVMLIEKDPSLTLLRNKDDESPLFIAVDRGFFDIADHILGIEIEDSSAYGGSKGMNILHAAAIRMDENILFGKGVVSFLKEAHRYLSALRDSFYQTKIPKEILDNGNKLKITKIEFMKKILNKFPKAILEADQFGWTPLHYAARFGNAELVELFLDTEISLAYKQDNEGMCALHISAKHGHVKVMKIFVEKCPYTCELLDNKQRTALHLAAESGNTKAVKIFFIQNRLAFRDLINEQDDKGDTPLHLAAKKGHYALLMSLADVRRIGGTVNHDGKTILDIIEADKLLMDDEKEIIKSNLKRHTIRWSLDKRVGRETTEVQNPITEETSAANSLEENIMRAKENDKKKTNEDKQDDIKDLANFNLLVATIIATVTFAAAFQVPGGNNDGGFAILRDVDTFTNFLIFDSLAFGFSSVSIFANFAYPFIAKATRITYPIMLSLILTELSLVFMVLAFIQGTKSVLTEKAWIPPYVVYASLIPISFFLVRHIIVRKTFLYSDKSRKLPWYL</sequence>
<dbReference type="GO" id="GO:0005886">
    <property type="term" value="C:plasma membrane"/>
    <property type="evidence" value="ECO:0007669"/>
    <property type="project" value="TreeGrafter"/>
</dbReference>
<evidence type="ECO:0000259" key="10">
    <source>
        <dbReference type="Pfam" id="PF13962"/>
    </source>
</evidence>
<feature type="repeat" description="ANK" evidence="7">
    <location>
        <begin position="293"/>
        <end position="325"/>
    </location>
</feature>
<evidence type="ECO:0000256" key="5">
    <source>
        <dbReference type="ARBA" id="ARBA00023043"/>
    </source>
</evidence>
<name>A0AAW2D825_9ROSI</name>
<feature type="coiled-coil region" evidence="8">
    <location>
        <begin position="482"/>
        <end position="509"/>
    </location>
</feature>
<evidence type="ECO:0000256" key="1">
    <source>
        <dbReference type="ARBA" id="ARBA00004141"/>
    </source>
</evidence>
<dbReference type="Pfam" id="PF13962">
    <property type="entry name" value="PGG"/>
    <property type="match status" value="1"/>
</dbReference>
<feature type="repeat" description="ANK" evidence="7">
    <location>
        <begin position="143"/>
        <end position="175"/>
    </location>
</feature>
<accession>A0AAW2D825</accession>
<protein>
    <recommendedName>
        <fullName evidence="10">PGG domain-containing protein</fullName>
    </recommendedName>
</protein>
<feature type="transmembrane region" description="Helical" evidence="9">
    <location>
        <begin position="561"/>
        <end position="582"/>
    </location>
</feature>
<dbReference type="PROSITE" id="PS50297">
    <property type="entry name" value="ANK_REP_REGION"/>
    <property type="match status" value="3"/>
</dbReference>
<reference evidence="11 12" key="1">
    <citation type="submission" date="2024-01" db="EMBL/GenBank/DDBJ databases">
        <title>A telomere-to-telomere, gap-free genome of sweet tea (Lithocarpus litseifolius).</title>
        <authorList>
            <person name="Zhou J."/>
        </authorList>
    </citation>
    <scope>NUCLEOTIDE SEQUENCE [LARGE SCALE GENOMIC DNA]</scope>
    <source>
        <strain evidence="11">Zhou-2022a</strain>
        <tissue evidence="11">Leaf</tissue>
    </source>
</reference>
<evidence type="ECO:0000313" key="12">
    <source>
        <dbReference type="Proteomes" id="UP001459277"/>
    </source>
</evidence>
<dbReference type="PANTHER" id="PTHR24186:SF50">
    <property type="entry name" value="ANKYRIN REPEAT-CONTAINING PROTEIN ITN1-LIKE ISOFORM X1"/>
    <property type="match status" value="1"/>
</dbReference>
<organism evidence="11 12">
    <name type="scientific">Lithocarpus litseifolius</name>
    <dbReference type="NCBI Taxonomy" id="425828"/>
    <lineage>
        <taxon>Eukaryota</taxon>
        <taxon>Viridiplantae</taxon>
        <taxon>Streptophyta</taxon>
        <taxon>Embryophyta</taxon>
        <taxon>Tracheophyta</taxon>
        <taxon>Spermatophyta</taxon>
        <taxon>Magnoliopsida</taxon>
        <taxon>eudicotyledons</taxon>
        <taxon>Gunneridae</taxon>
        <taxon>Pentapetalae</taxon>
        <taxon>rosids</taxon>
        <taxon>fabids</taxon>
        <taxon>Fagales</taxon>
        <taxon>Fagaceae</taxon>
        <taxon>Lithocarpus</taxon>
    </lineage>
</organism>
<evidence type="ECO:0000256" key="6">
    <source>
        <dbReference type="ARBA" id="ARBA00023136"/>
    </source>
</evidence>
<proteinExistence type="predicted"/>
<evidence type="ECO:0000256" key="4">
    <source>
        <dbReference type="ARBA" id="ARBA00022989"/>
    </source>
</evidence>
<dbReference type="Gene3D" id="1.25.40.20">
    <property type="entry name" value="Ankyrin repeat-containing domain"/>
    <property type="match status" value="2"/>
</dbReference>
<keyword evidence="6 9" id="KW-0472">Membrane</keyword>
<feature type="repeat" description="ANK" evidence="7">
    <location>
        <begin position="399"/>
        <end position="419"/>
    </location>
</feature>
<dbReference type="Pfam" id="PF12796">
    <property type="entry name" value="Ank_2"/>
    <property type="match status" value="2"/>
</dbReference>
<feature type="transmembrane region" description="Helical" evidence="9">
    <location>
        <begin position="626"/>
        <end position="648"/>
    </location>
</feature>
<comment type="caution">
    <text evidence="11">The sequence shown here is derived from an EMBL/GenBank/DDBJ whole genome shotgun (WGS) entry which is preliminary data.</text>
</comment>
<keyword evidence="5 7" id="KW-0040">ANK repeat</keyword>
<dbReference type="EMBL" id="JAZDWU010000004">
    <property type="protein sequence ID" value="KAL0005450.1"/>
    <property type="molecule type" value="Genomic_DNA"/>
</dbReference>
<dbReference type="Proteomes" id="UP001459277">
    <property type="component" value="Unassembled WGS sequence"/>
</dbReference>
<dbReference type="SMART" id="SM00248">
    <property type="entry name" value="ANK"/>
    <property type="match status" value="8"/>
</dbReference>
<comment type="subcellular location">
    <subcellularLocation>
        <location evidence="1">Membrane</location>
        <topology evidence="1">Multi-pass membrane protein</topology>
    </subcellularLocation>
</comment>
<dbReference type="Pfam" id="PF13637">
    <property type="entry name" value="Ank_4"/>
    <property type="match status" value="1"/>
</dbReference>
<dbReference type="InterPro" id="IPR036770">
    <property type="entry name" value="Ankyrin_rpt-contain_sf"/>
</dbReference>
<dbReference type="PANTHER" id="PTHR24186">
    <property type="entry name" value="PROTEIN PHOSPHATASE 1 REGULATORY SUBUNIT"/>
    <property type="match status" value="1"/>
</dbReference>
<dbReference type="SUPFAM" id="SSF48403">
    <property type="entry name" value="Ankyrin repeat"/>
    <property type="match status" value="2"/>
</dbReference>
<evidence type="ECO:0000256" key="8">
    <source>
        <dbReference type="SAM" id="Coils"/>
    </source>
</evidence>
<feature type="transmembrane region" description="Helical" evidence="9">
    <location>
        <begin position="594"/>
        <end position="614"/>
    </location>
</feature>
<keyword evidence="3" id="KW-0677">Repeat</keyword>
<evidence type="ECO:0000256" key="2">
    <source>
        <dbReference type="ARBA" id="ARBA00022692"/>
    </source>
</evidence>
<dbReference type="InterPro" id="IPR002110">
    <property type="entry name" value="Ankyrin_rpt"/>
</dbReference>
<evidence type="ECO:0000256" key="3">
    <source>
        <dbReference type="ARBA" id="ARBA00022737"/>
    </source>
</evidence>
<keyword evidence="4 9" id="KW-1133">Transmembrane helix</keyword>
<keyword evidence="12" id="KW-1185">Reference proteome</keyword>
<gene>
    <name evidence="11" type="ORF">SO802_013011</name>
</gene>
<feature type="repeat" description="ANK" evidence="7">
    <location>
        <begin position="105"/>
        <end position="127"/>
    </location>
</feature>
<dbReference type="InterPro" id="IPR026961">
    <property type="entry name" value="PGG_dom"/>
</dbReference>
<dbReference type="AlphaFoldDB" id="A0AAW2D825"/>
<evidence type="ECO:0000313" key="11">
    <source>
        <dbReference type="EMBL" id="KAL0005450.1"/>
    </source>
</evidence>
<keyword evidence="8" id="KW-0175">Coiled coil</keyword>
<feature type="transmembrane region" description="Helical" evidence="9">
    <location>
        <begin position="521"/>
        <end position="541"/>
    </location>
</feature>